<keyword evidence="3" id="KW-1185">Reference proteome</keyword>
<gene>
    <name evidence="2" type="ORF">BJX67DRAFT_346914</name>
</gene>
<evidence type="ECO:0000313" key="2">
    <source>
        <dbReference type="EMBL" id="KAL2869745.1"/>
    </source>
</evidence>
<proteinExistence type="predicted"/>
<name>A0ABR4LZ15_9EURO</name>
<protein>
    <submittedName>
        <fullName evidence="2">Uncharacterized protein</fullName>
    </submittedName>
</protein>
<dbReference type="GeneID" id="98143538"/>
<dbReference type="RefSeq" id="XP_070888724.1">
    <property type="nucleotide sequence ID" value="XM_071028466.1"/>
</dbReference>
<evidence type="ECO:0000256" key="1">
    <source>
        <dbReference type="SAM" id="MobiDB-lite"/>
    </source>
</evidence>
<organism evidence="2 3">
    <name type="scientific">Aspergillus lucknowensis</name>
    <dbReference type="NCBI Taxonomy" id="176173"/>
    <lineage>
        <taxon>Eukaryota</taxon>
        <taxon>Fungi</taxon>
        <taxon>Dikarya</taxon>
        <taxon>Ascomycota</taxon>
        <taxon>Pezizomycotina</taxon>
        <taxon>Eurotiomycetes</taxon>
        <taxon>Eurotiomycetidae</taxon>
        <taxon>Eurotiales</taxon>
        <taxon>Aspergillaceae</taxon>
        <taxon>Aspergillus</taxon>
        <taxon>Aspergillus subgen. Nidulantes</taxon>
    </lineage>
</organism>
<dbReference type="EMBL" id="JBFXLQ010000008">
    <property type="protein sequence ID" value="KAL2869745.1"/>
    <property type="molecule type" value="Genomic_DNA"/>
</dbReference>
<comment type="caution">
    <text evidence="2">The sequence shown here is derived from an EMBL/GenBank/DDBJ whole genome shotgun (WGS) entry which is preliminary data.</text>
</comment>
<evidence type="ECO:0000313" key="3">
    <source>
        <dbReference type="Proteomes" id="UP001610432"/>
    </source>
</evidence>
<dbReference type="Proteomes" id="UP001610432">
    <property type="component" value="Unassembled WGS sequence"/>
</dbReference>
<feature type="region of interest" description="Disordered" evidence="1">
    <location>
        <begin position="1"/>
        <end position="21"/>
    </location>
</feature>
<reference evidence="2 3" key="1">
    <citation type="submission" date="2024-07" db="EMBL/GenBank/DDBJ databases">
        <title>Section-level genome sequencing and comparative genomics of Aspergillus sections Usti and Cavernicolus.</title>
        <authorList>
            <consortium name="Lawrence Berkeley National Laboratory"/>
            <person name="Nybo J.L."/>
            <person name="Vesth T.C."/>
            <person name="Theobald S."/>
            <person name="Frisvad J.C."/>
            <person name="Larsen T.O."/>
            <person name="Kjaerboelling I."/>
            <person name="Rothschild-Mancinelli K."/>
            <person name="Lyhne E.K."/>
            <person name="Kogle M.E."/>
            <person name="Barry K."/>
            <person name="Clum A."/>
            <person name="Na H."/>
            <person name="Ledsgaard L."/>
            <person name="Lin J."/>
            <person name="Lipzen A."/>
            <person name="Kuo A."/>
            <person name="Riley R."/>
            <person name="Mondo S."/>
            <person name="Labutti K."/>
            <person name="Haridas S."/>
            <person name="Pangalinan J."/>
            <person name="Salamov A.A."/>
            <person name="Simmons B.A."/>
            <person name="Magnuson J.K."/>
            <person name="Chen J."/>
            <person name="Drula E."/>
            <person name="Henrissat B."/>
            <person name="Wiebenga A."/>
            <person name="Lubbers R.J."/>
            <person name="Gomes A.C."/>
            <person name="Macurrencykelacurrency M.R."/>
            <person name="Stajich J."/>
            <person name="Grigoriev I.V."/>
            <person name="Mortensen U.H."/>
            <person name="De Vries R.P."/>
            <person name="Baker S.E."/>
            <person name="Andersen M.R."/>
        </authorList>
    </citation>
    <scope>NUCLEOTIDE SEQUENCE [LARGE SCALE GENOMIC DNA]</scope>
    <source>
        <strain evidence="2 3">CBS 449.75</strain>
    </source>
</reference>
<accession>A0ABR4LZ15</accession>
<sequence length="53" mass="5734">MRPTSARPRMPVPTDAPVPAARRSAEVVTACLAVNESAVRVRRPSAAPVWKPR</sequence>